<dbReference type="EMBL" id="MNCJ02000325">
    <property type="protein sequence ID" value="KAF5785030.1"/>
    <property type="molecule type" value="Genomic_DNA"/>
</dbReference>
<keyword evidence="3" id="KW-1185">Reference proteome</keyword>
<organism evidence="2 3">
    <name type="scientific">Helianthus annuus</name>
    <name type="common">Common sunflower</name>
    <dbReference type="NCBI Taxonomy" id="4232"/>
    <lineage>
        <taxon>Eukaryota</taxon>
        <taxon>Viridiplantae</taxon>
        <taxon>Streptophyta</taxon>
        <taxon>Embryophyta</taxon>
        <taxon>Tracheophyta</taxon>
        <taxon>Spermatophyta</taxon>
        <taxon>Magnoliopsida</taxon>
        <taxon>eudicotyledons</taxon>
        <taxon>Gunneridae</taxon>
        <taxon>Pentapetalae</taxon>
        <taxon>asterids</taxon>
        <taxon>campanulids</taxon>
        <taxon>Asterales</taxon>
        <taxon>Asteraceae</taxon>
        <taxon>Asteroideae</taxon>
        <taxon>Heliantheae alliance</taxon>
        <taxon>Heliantheae</taxon>
        <taxon>Helianthus</taxon>
    </lineage>
</organism>
<dbReference type="Proteomes" id="UP000215914">
    <property type="component" value="Unassembled WGS sequence"/>
</dbReference>
<evidence type="ECO:0000313" key="3">
    <source>
        <dbReference type="Proteomes" id="UP000215914"/>
    </source>
</evidence>
<proteinExistence type="predicted"/>
<dbReference type="AlphaFoldDB" id="A0A9K3N372"/>
<comment type="caution">
    <text evidence="2">The sequence shown here is derived from an EMBL/GenBank/DDBJ whole genome shotgun (WGS) entry which is preliminary data.</text>
</comment>
<sequence length="264" mass="31063">MAKFLRESKIAKALTDKTIVYESHVRRFWNSARYEEKDKMIYSAVRKKDENGQDVDLEIKFNVGLWCRMGFTGHINGKMGKTMFCHSYKFMIHCVVHALSHRKGSYDETSDYIMNIITCLVLNRPYNVSKVIFEYLVENIKAGSAKYIMYPRFIHMMIDDQFKDIQKDDDDVLGLRNVTAETISRLAKGPEPRVKRMICKINNPAYVALENDRWRHENSDSENENEKMNELIEKKTRWWFVKDGKRKRTPKTSPIVPIPKEPVP</sequence>
<dbReference type="Gramene" id="mRNA:HanXRQr2_Chr10g0423811">
    <property type="protein sequence ID" value="mRNA:HanXRQr2_Chr10g0423811"/>
    <property type="gene ID" value="HanXRQr2_Chr10g0423811"/>
</dbReference>
<accession>A0A9K3N372</accession>
<evidence type="ECO:0000313" key="2">
    <source>
        <dbReference type="EMBL" id="KAF5785030.1"/>
    </source>
</evidence>
<feature type="region of interest" description="Disordered" evidence="1">
    <location>
        <begin position="245"/>
        <end position="264"/>
    </location>
</feature>
<reference evidence="2" key="1">
    <citation type="journal article" date="2017" name="Nature">
        <title>The sunflower genome provides insights into oil metabolism, flowering and Asterid evolution.</title>
        <authorList>
            <person name="Badouin H."/>
            <person name="Gouzy J."/>
            <person name="Grassa C.J."/>
            <person name="Murat F."/>
            <person name="Staton S.E."/>
            <person name="Cottret L."/>
            <person name="Lelandais-Briere C."/>
            <person name="Owens G.L."/>
            <person name="Carrere S."/>
            <person name="Mayjonade B."/>
            <person name="Legrand L."/>
            <person name="Gill N."/>
            <person name="Kane N.C."/>
            <person name="Bowers J.E."/>
            <person name="Hubner S."/>
            <person name="Bellec A."/>
            <person name="Berard A."/>
            <person name="Berges H."/>
            <person name="Blanchet N."/>
            <person name="Boniface M.C."/>
            <person name="Brunel D."/>
            <person name="Catrice O."/>
            <person name="Chaidir N."/>
            <person name="Claudel C."/>
            <person name="Donnadieu C."/>
            <person name="Faraut T."/>
            <person name="Fievet G."/>
            <person name="Helmstetter N."/>
            <person name="King M."/>
            <person name="Knapp S.J."/>
            <person name="Lai Z."/>
            <person name="Le Paslier M.C."/>
            <person name="Lippi Y."/>
            <person name="Lorenzon L."/>
            <person name="Mandel J.R."/>
            <person name="Marage G."/>
            <person name="Marchand G."/>
            <person name="Marquand E."/>
            <person name="Bret-Mestries E."/>
            <person name="Morien E."/>
            <person name="Nambeesan S."/>
            <person name="Nguyen T."/>
            <person name="Pegot-Espagnet P."/>
            <person name="Pouilly N."/>
            <person name="Raftis F."/>
            <person name="Sallet E."/>
            <person name="Schiex T."/>
            <person name="Thomas J."/>
            <person name="Vandecasteele C."/>
            <person name="Vares D."/>
            <person name="Vear F."/>
            <person name="Vautrin S."/>
            <person name="Crespi M."/>
            <person name="Mangin B."/>
            <person name="Burke J.M."/>
            <person name="Salse J."/>
            <person name="Munos S."/>
            <person name="Vincourt P."/>
            <person name="Rieseberg L.H."/>
            <person name="Langlade N.B."/>
        </authorList>
    </citation>
    <scope>NUCLEOTIDE SEQUENCE</scope>
    <source>
        <tissue evidence="2">Leaves</tissue>
    </source>
</reference>
<protein>
    <submittedName>
        <fullName evidence="2">Uncharacterized protein</fullName>
    </submittedName>
</protein>
<name>A0A9K3N372_HELAN</name>
<evidence type="ECO:0000256" key="1">
    <source>
        <dbReference type="SAM" id="MobiDB-lite"/>
    </source>
</evidence>
<reference evidence="2" key="2">
    <citation type="submission" date="2020-06" db="EMBL/GenBank/DDBJ databases">
        <title>Helianthus annuus Genome sequencing and assembly Release 2.</title>
        <authorList>
            <person name="Gouzy J."/>
            <person name="Langlade N."/>
            <person name="Munos S."/>
        </authorList>
    </citation>
    <scope>NUCLEOTIDE SEQUENCE</scope>
    <source>
        <tissue evidence="2">Leaves</tissue>
    </source>
</reference>
<gene>
    <name evidence="2" type="ORF">HanXRQr2_Chr10g0423811</name>
</gene>